<dbReference type="AlphaFoldDB" id="A0ABD1LR19"/>
<name>A0ABD1LR19_9FABA</name>
<reference evidence="1 2" key="1">
    <citation type="submission" date="2024-08" db="EMBL/GenBank/DDBJ databases">
        <title>Insights into the chromosomal genome structure of Flemingia macrophylla.</title>
        <authorList>
            <person name="Ding Y."/>
            <person name="Zhao Y."/>
            <person name="Bi W."/>
            <person name="Wu M."/>
            <person name="Zhao G."/>
            <person name="Gong Y."/>
            <person name="Li W."/>
            <person name="Zhang P."/>
        </authorList>
    </citation>
    <scope>NUCLEOTIDE SEQUENCE [LARGE SCALE GENOMIC DNA]</scope>
    <source>
        <strain evidence="1">DYQJB</strain>
        <tissue evidence="1">Leaf</tissue>
    </source>
</reference>
<gene>
    <name evidence="1" type="ORF">Fmac_024984</name>
</gene>
<dbReference type="Proteomes" id="UP001603857">
    <property type="component" value="Unassembled WGS sequence"/>
</dbReference>
<organism evidence="1 2">
    <name type="scientific">Flemingia macrophylla</name>
    <dbReference type="NCBI Taxonomy" id="520843"/>
    <lineage>
        <taxon>Eukaryota</taxon>
        <taxon>Viridiplantae</taxon>
        <taxon>Streptophyta</taxon>
        <taxon>Embryophyta</taxon>
        <taxon>Tracheophyta</taxon>
        <taxon>Spermatophyta</taxon>
        <taxon>Magnoliopsida</taxon>
        <taxon>eudicotyledons</taxon>
        <taxon>Gunneridae</taxon>
        <taxon>Pentapetalae</taxon>
        <taxon>rosids</taxon>
        <taxon>fabids</taxon>
        <taxon>Fabales</taxon>
        <taxon>Fabaceae</taxon>
        <taxon>Papilionoideae</taxon>
        <taxon>50 kb inversion clade</taxon>
        <taxon>NPAAA clade</taxon>
        <taxon>indigoferoid/millettioid clade</taxon>
        <taxon>Phaseoleae</taxon>
        <taxon>Flemingia</taxon>
    </lineage>
</organism>
<evidence type="ECO:0000313" key="1">
    <source>
        <dbReference type="EMBL" id="KAL2325926.1"/>
    </source>
</evidence>
<dbReference type="EMBL" id="JBGMDY010000008">
    <property type="protein sequence ID" value="KAL2325926.1"/>
    <property type="molecule type" value="Genomic_DNA"/>
</dbReference>
<keyword evidence="2" id="KW-1185">Reference proteome</keyword>
<proteinExistence type="predicted"/>
<accession>A0ABD1LR19</accession>
<sequence length="251" mass="28602">MLERAFQAPENLGTLEIRVFPTSTSARHRIIFYRPDETLALPTIAPDGRSRVEKGRVLAKGTPKIKSVNGRRKVKTLKSLKPNMHEEDRVERVMVTQLKSVKDKQGRKRLPQGAVGLTGNLFKNLIANSWERVRILKIFLVKAHPPIPLSTKQINWHPPMCDFVKCNTDGRAQDCPGHAADENRLGQLQSEIQIVRHFKKLYVISRFPPSLCCAFLAQFCLLHGFPRGRYALFVHPCMVLHEGYVRYVICA</sequence>
<comment type="caution">
    <text evidence="1">The sequence shown here is derived from an EMBL/GenBank/DDBJ whole genome shotgun (WGS) entry which is preliminary data.</text>
</comment>
<evidence type="ECO:0000313" key="2">
    <source>
        <dbReference type="Proteomes" id="UP001603857"/>
    </source>
</evidence>
<protein>
    <submittedName>
        <fullName evidence="1">Uncharacterized protein</fullName>
    </submittedName>
</protein>